<dbReference type="EMBL" id="FOVG01000005">
    <property type="protein sequence ID" value="SFO40010.1"/>
    <property type="molecule type" value="Genomic_DNA"/>
</dbReference>
<feature type="transmembrane region" description="Helical" evidence="9">
    <location>
        <begin position="9"/>
        <end position="30"/>
    </location>
</feature>
<evidence type="ECO:0000256" key="4">
    <source>
        <dbReference type="ARBA" id="ARBA00022519"/>
    </source>
</evidence>
<dbReference type="InterPro" id="IPR045621">
    <property type="entry name" value="BPD_transp_1_N"/>
</dbReference>
<evidence type="ECO:0000256" key="3">
    <source>
        <dbReference type="ARBA" id="ARBA00022475"/>
    </source>
</evidence>
<protein>
    <submittedName>
        <fullName evidence="11">Dipeptide transport system permease protein</fullName>
    </submittedName>
</protein>
<name>A0A1I5GVU6_9GAMM</name>
<dbReference type="GO" id="GO:0005886">
    <property type="term" value="C:plasma membrane"/>
    <property type="evidence" value="ECO:0007669"/>
    <property type="project" value="UniProtKB-SubCell"/>
</dbReference>
<evidence type="ECO:0000259" key="10">
    <source>
        <dbReference type="PROSITE" id="PS50928"/>
    </source>
</evidence>
<dbReference type="PANTHER" id="PTHR43163">
    <property type="entry name" value="DIPEPTIDE TRANSPORT SYSTEM PERMEASE PROTEIN DPPB-RELATED"/>
    <property type="match status" value="1"/>
</dbReference>
<dbReference type="AlphaFoldDB" id="A0A1I5GVU6"/>
<feature type="transmembrane region" description="Helical" evidence="9">
    <location>
        <begin position="305"/>
        <end position="331"/>
    </location>
</feature>
<organism evidence="11 12">
    <name type="scientific">Candidatus Pantoea varia</name>
    <dbReference type="NCBI Taxonomy" id="1881036"/>
    <lineage>
        <taxon>Bacteria</taxon>
        <taxon>Pseudomonadati</taxon>
        <taxon>Pseudomonadota</taxon>
        <taxon>Gammaproteobacteria</taxon>
        <taxon>Enterobacterales</taxon>
        <taxon>Erwiniaceae</taxon>
        <taxon>Pantoea</taxon>
    </lineage>
</organism>
<comment type="similarity">
    <text evidence="8">Belongs to the binding-protein-dependent transport system permease family. OppBC subfamily.</text>
</comment>
<sequence>MLQFILRRLGLVIPTFIGITLLTFAFVHMIPGDPVLIMAGERGISPERHAQLMALLGLDQPLWKQYLHYINGVLHGDLGISLKSRIPVWDEFVPRFKATLELGICAMIFAVAIGIPVGVMAAVKRGSIFDHTAVGISLTGYSMPIFWWGIMLIMLVSVHFNLTPVSGRVGDTVFLDDTMPLTGFMLIDTFFWGEPGDFHDAVMHMILPAIVLGTIPLAVIVRMTRSAMLEVLGEDYIRTARAKGLTRMRVIVVHALRNAMLPVVTVIGLQVGTLLAGAILTETIFSWPGLGRWLIEALQRRDYPVVQGGVLLTAVLIIVVNLLVDLLYGVVNPRIRHKK</sequence>
<keyword evidence="5 9" id="KW-0812">Transmembrane</keyword>
<feature type="transmembrane region" description="Helical" evidence="9">
    <location>
        <begin position="259"/>
        <end position="285"/>
    </location>
</feature>
<comment type="subcellular location">
    <subcellularLocation>
        <location evidence="1">Cell inner membrane</location>
        <topology evidence="1">Multi-pass membrane protein</topology>
    </subcellularLocation>
    <subcellularLocation>
        <location evidence="9">Cell membrane</location>
        <topology evidence="9">Multi-pass membrane protein</topology>
    </subcellularLocation>
</comment>
<gene>
    <name evidence="11" type="ORF">SAMN05428971_3851</name>
</gene>
<dbReference type="CDD" id="cd06261">
    <property type="entry name" value="TM_PBP2"/>
    <property type="match status" value="1"/>
</dbReference>
<dbReference type="Pfam" id="PF00528">
    <property type="entry name" value="BPD_transp_1"/>
    <property type="match status" value="1"/>
</dbReference>
<evidence type="ECO:0000256" key="8">
    <source>
        <dbReference type="ARBA" id="ARBA00024202"/>
    </source>
</evidence>
<feature type="transmembrane region" description="Helical" evidence="9">
    <location>
        <begin position="144"/>
        <end position="162"/>
    </location>
</feature>
<evidence type="ECO:0000256" key="5">
    <source>
        <dbReference type="ARBA" id="ARBA00022692"/>
    </source>
</evidence>
<keyword evidence="12" id="KW-1185">Reference proteome</keyword>
<dbReference type="GO" id="GO:0071916">
    <property type="term" value="F:dipeptide transmembrane transporter activity"/>
    <property type="evidence" value="ECO:0007669"/>
    <property type="project" value="TreeGrafter"/>
</dbReference>
<dbReference type="InterPro" id="IPR035906">
    <property type="entry name" value="MetI-like_sf"/>
</dbReference>
<evidence type="ECO:0000256" key="2">
    <source>
        <dbReference type="ARBA" id="ARBA00022448"/>
    </source>
</evidence>
<evidence type="ECO:0000256" key="7">
    <source>
        <dbReference type="ARBA" id="ARBA00023136"/>
    </source>
</evidence>
<dbReference type="NCBIfam" id="NF008161">
    <property type="entry name" value="PRK10914.1"/>
    <property type="match status" value="1"/>
</dbReference>
<dbReference type="PANTHER" id="PTHR43163:SF6">
    <property type="entry name" value="DIPEPTIDE TRANSPORT SYSTEM PERMEASE PROTEIN DPPB-RELATED"/>
    <property type="match status" value="1"/>
</dbReference>
<proteinExistence type="inferred from homology"/>
<evidence type="ECO:0000256" key="6">
    <source>
        <dbReference type="ARBA" id="ARBA00022989"/>
    </source>
</evidence>
<evidence type="ECO:0000256" key="9">
    <source>
        <dbReference type="RuleBase" id="RU363032"/>
    </source>
</evidence>
<dbReference type="Proteomes" id="UP000198968">
    <property type="component" value="Unassembled WGS sequence"/>
</dbReference>
<keyword evidence="4" id="KW-0997">Cell inner membrane</keyword>
<keyword evidence="2 9" id="KW-0813">Transport</keyword>
<evidence type="ECO:0000313" key="11">
    <source>
        <dbReference type="EMBL" id="SFO40010.1"/>
    </source>
</evidence>
<accession>A0A1I5GVU6</accession>
<dbReference type="SUPFAM" id="SSF161098">
    <property type="entry name" value="MetI-like"/>
    <property type="match status" value="1"/>
</dbReference>
<dbReference type="PROSITE" id="PS50928">
    <property type="entry name" value="ABC_TM1"/>
    <property type="match status" value="1"/>
</dbReference>
<keyword evidence="7 9" id="KW-0472">Membrane</keyword>
<evidence type="ECO:0000256" key="1">
    <source>
        <dbReference type="ARBA" id="ARBA00004429"/>
    </source>
</evidence>
<dbReference type="InterPro" id="IPR000515">
    <property type="entry name" value="MetI-like"/>
</dbReference>
<feature type="transmembrane region" description="Helical" evidence="9">
    <location>
        <begin position="201"/>
        <end position="221"/>
    </location>
</feature>
<evidence type="ECO:0000313" key="12">
    <source>
        <dbReference type="Proteomes" id="UP000198968"/>
    </source>
</evidence>
<keyword evidence="6 9" id="KW-1133">Transmembrane helix</keyword>
<feature type="transmembrane region" description="Helical" evidence="9">
    <location>
        <begin position="100"/>
        <end position="123"/>
    </location>
</feature>
<reference evidence="12" key="1">
    <citation type="submission" date="2016-10" db="EMBL/GenBank/DDBJ databases">
        <authorList>
            <person name="Varghese N."/>
            <person name="Submissions S."/>
        </authorList>
    </citation>
    <scope>NUCLEOTIDE SEQUENCE [LARGE SCALE GENOMIC DNA]</scope>
    <source>
        <strain evidence="12">OV426</strain>
    </source>
</reference>
<dbReference type="Pfam" id="PF19300">
    <property type="entry name" value="BPD_transp_1_N"/>
    <property type="match status" value="1"/>
</dbReference>
<keyword evidence="3" id="KW-1003">Cell membrane</keyword>
<dbReference type="RefSeq" id="WP_090966478.1">
    <property type="nucleotide sequence ID" value="NZ_FOVG01000005.1"/>
</dbReference>
<feature type="domain" description="ABC transmembrane type-1" evidence="10">
    <location>
        <begin position="96"/>
        <end position="328"/>
    </location>
</feature>
<dbReference type="Gene3D" id="1.10.3720.10">
    <property type="entry name" value="MetI-like"/>
    <property type="match status" value="1"/>
</dbReference>
<dbReference type="OrthoDB" id="9805855at2"/>